<dbReference type="GO" id="GO:0020037">
    <property type="term" value="F:heme binding"/>
    <property type="evidence" value="ECO:0007669"/>
    <property type="project" value="InterPro"/>
</dbReference>
<evidence type="ECO:0000256" key="1">
    <source>
        <dbReference type="ARBA" id="ARBA00001971"/>
    </source>
</evidence>
<keyword evidence="3 5" id="KW-0479">Metal-binding</keyword>
<dbReference type="InterPro" id="IPR002401">
    <property type="entry name" value="Cyt_P450_E_grp-I"/>
</dbReference>
<evidence type="ECO:0000256" key="2">
    <source>
        <dbReference type="ARBA" id="ARBA00010617"/>
    </source>
</evidence>
<accession>A0A367J2J0</accession>
<comment type="cofactor">
    <cofactor evidence="1 5">
        <name>heme</name>
        <dbReference type="ChEBI" id="CHEBI:30413"/>
    </cofactor>
</comment>
<sequence>MHLETQQLYTLYEILTRYYAKHGSVLKTACKLTIVSLIVYKGIQKLYDAYLGPLRHIPGPFICKFMNIPSFVYDMPIGTMFKSMKQLHDKYGSLVRIGPNHVSISDKNMMKHILLSDDVVKGPAYALSRVKGENSFNTENKSFHKRIRRLASPAFSNRYISSLDPLFLGVIQSLIDQLDQEIQSTEDKDGFGTVDVWKQIQYLSLDIIGETAFGQSFNMVHGQSHFVASAILKKMRVASVIIAYPFLIYLTPLMQKYNQKLVAFAHGIFSARKQSGTKRNDILQVLIDTQDAENPEDRLSVQAIASEIYLYLVAGSETTSNTIGFTIIELLRHPDKMAKLMEELNALPIREGQTTYEHEQLKHLSYLNAVIQETMRINPVNAAGLQRRLTKQMTWDQVVFPGNTIVTCCIYHAHRNDTYWPNATQFVPERWIPGEKEYTSNEHDAFFGFSIGSRNCIGKQFAMHEMRLTIANLLKLYTLKPITDELSHAKDTRQYLTLSVAQSRFLTKIKRK</sequence>
<proteinExistence type="inferred from homology"/>
<evidence type="ECO:0000313" key="8">
    <source>
        <dbReference type="Proteomes" id="UP000253551"/>
    </source>
</evidence>
<feature type="binding site" description="axial binding residue" evidence="5">
    <location>
        <position position="456"/>
    </location>
    <ligand>
        <name>heme</name>
        <dbReference type="ChEBI" id="CHEBI:30413"/>
    </ligand>
    <ligandPart>
        <name>Fe</name>
        <dbReference type="ChEBI" id="CHEBI:18248"/>
    </ligandPart>
</feature>
<dbReference type="InterPro" id="IPR001128">
    <property type="entry name" value="Cyt_P450"/>
</dbReference>
<dbReference type="AlphaFoldDB" id="A0A367J2J0"/>
<dbReference type="GO" id="GO:0016705">
    <property type="term" value="F:oxidoreductase activity, acting on paired donors, with incorporation or reduction of molecular oxygen"/>
    <property type="evidence" value="ECO:0007669"/>
    <property type="project" value="InterPro"/>
</dbReference>
<dbReference type="InterPro" id="IPR036396">
    <property type="entry name" value="Cyt_P450_sf"/>
</dbReference>
<dbReference type="InterPro" id="IPR017972">
    <property type="entry name" value="Cyt_P450_CS"/>
</dbReference>
<keyword evidence="4 5" id="KW-0408">Iron</keyword>
<protein>
    <recommendedName>
        <fullName evidence="9">Cytochrome P450-dit2</fullName>
    </recommendedName>
</protein>
<dbReference type="PROSITE" id="PS00086">
    <property type="entry name" value="CYTOCHROME_P450"/>
    <property type="match status" value="1"/>
</dbReference>
<organism evidence="7 8">
    <name type="scientific">Rhizopus stolonifer</name>
    <name type="common">Rhizopus nigricans</name>
    <dbReference type="NCBI Taxonomy" id="4846"/>
    <lineage>
        <taxon>Eukaryota</taxon>
        <taxon>Fungi</taxon>
        <taxon>Fungi incertae sedis</taxon>
        <taxon>Mucoromycota</taxon>
        <taxon>Mucoromycotina</taxon>
        <taxon>Mucoromycetes</taxon>
        <taxon>Mucorales</taxon>
        <taxon>Mucorineae</taxon>
        <taxon>Rhizopodaceae</taxon>
        <taxon>Rhizopus</taxon>
    </lineage>
</organism>
<evidence type="ECO:0000256" key="3">
    <source>
        <dbReference type="ARBA" id="ARBA00022723"/>
    </source>
</evidence>
<dbReference type="OrthoDB" id="1470350at2759"/>
<evidence type="ECO:0000256" key="4">
    <source>
        <dbReference type="ARBA" id="ARBA00023004"/>
    </source>
</evidence>
<comment type="caution">
    <text evidence="7">The sequence shown here is derived from an EMBL/GenBank/DDBJ whole genome shotgun (WGS) entry which is preliminary data.</text>
</comment>
<dbReference type="PANTHER" id="PTHR24305">
    <property type="entry name" value="CYTOCHROME P450"/>
    <property type="match status" value="1"/>
</dbReference>
<comment type="similarity">
    <text evidence="2 6">Belongs to the cytochrome P450 family.</text>
</comment>
<dbReference type="PRINTS" id="PR00385">
    <property type="entry name" value="P450"/>
</dbReference>
<dbReference type="PRINTS" id="PR00463">
    <property type="entry name" value="EP450I"/>
</dbReference>
<keyword evidence="8" id="KW-1185">Reference proteome</keyword>
<dbReference type="GO" id="GO:0004497">
    <property type="term" value="F:monooxygenase activity"/>
    <property type="evidence" value="ECO:0007669"/>
    <property type="project" value="UniProtKB-KW"/>
</dbReference>
<evidence type="ECO:0000313" key="7">
    <source>
        <dbReference type="EMBL" id="RCH84152.1"/>
    </source>
</evidence>
<evidence type="ECO:0000256" key="6">
    <source>
        <dbReference type="RuleBase" id="RU000461"/>
    </source>
</evidence>
<dbReference type="Proteomes" id="UP000253551">
    <property type="component" value="Unassembled WGS sequence"/>
</dbReference>
<keyword evidence="6" id="KW-0560">Oxidoreductase</keyword>
<dbReference type="InterPro" id="IPR050121">
    <property type="entry name" value="Cytochrome_P450_monoxygenase"/>
</dbReference>
<dbReference type="SUPFAM" id="SSF48264">
    <property type="entry name" value="Cytochrome P450"/>
    <property type="match status" value="1"/>
</dbReference>
<name>A0A367J2J0_RHIST</name>
<dbReference type="PANTHER" id="PTHR24305:SF166">
    <property type="entry name" value="CYTOCHROME P450 12A4, MITOCHONDRIAL-RELATED"/>
    <property type="match status" value="1"/>
</dbReference>
<evidence type="ECO:0008006" key="9">
    <source>
        <dbReference type="Google" id="ProtNLM"/>
    </source>
</evidence>
<dbReference type="EMBL" id="PJQM01004527">
    <property type="protein sequence ID" value="RCH84152.1"/>
    <property type="molecule type" value="Genomic_DNA"/>
</dbReference>
<evidence type="ECO:0000256" key="5">
    <source>
        <dbReference type="PIRSR" id="PIRSR602401-1"/>
    </source>
</evidence>
<gene>
    <name evidence="7" type="ORF">CU098_004663</name>
</gene>
<dbReference type="GO" id="GO:0005506">
    <property type="term" value="F:iron ion binding"/>
    <property type="evidence" value="ECO:0007669"/>
    <property type="project" value="InterPro"/>
</dbReference>
<dbReference type="Gene3D" id="1.10.630.10">
    <property type="entry name" value="Cytochrome P450"/>
    <property type="match status" value="1"/>
</dbReference>
<keyword evidence="5 6" id="KW-0349">Heme</keyword>
<reference evidence="7 8" key="1">
    <citation type="journal article" date="2018" name="G3 (Bethesda)">
        <title>Phylogenetic and Phylogenomic Definition of Rhizopus Species.</title>
        <authorList>
            <person name="Gryganskyi A.P."/>
            <person name="Golan J."/>
            <person name="Dolatabadi S."/>
            <person name="Mondo S."/>
            <person name="Robb S."/>
            <person name="Idnurm A."/>
            <person name="Muszewska A."/>
            <person name="Steczkiewicz K."/>
            <person name="Masonjones S."/>
            <person name="Liao H.L."/>
            <person name="Gajdeczka M.T."/>
            <person name="Anike F."/>
            <person name="Vuek A."/>
            <person name="Anishchenko I.M."/>
            <person name="Voigt K."/>
            <person name="de Hoog G.S."/>
            <person name="Smith M.E."/>
            <person name="Heitman J."/>
            <person name="Vilgalys R."/>
            <person name="Stajich J.E."/>
        </authorList>
    </citation>
    <scope>NUCLEOTIDE SEQUENCE [LARGE SCALE GENOMIC DNA]</scope>
    <source>
        <strain evidence="7 8">LSU 92-RS-03</strain>
    </source>
</reference>
<keyword evidence="6" id="KW-0503">Monooxygenase</keyword>
<dbReference type="STRING" id="4846.A0A367J2J0"/>
<dbReference type="Pfam" id="PF00067">
    <property type="entry name" value="p450"/>
    <property type="match status" value="1"/>
</dbReference>